<organism evidence="1 2">
    <name type="scientific">Streptomyces caelestis</name>
    <dbReference type="NCBI Taxonomy" id="36816"/>
    <lineage>
        <taxon>Bacteria</taxon>
        <taxon>Bacillati</taxon>
        <taxon>Actinomycetota</taxon>
        <taxon>Actinomycetes</taxon>
        <taxon>Kitasatosporales</taxon>
        <taxon>Streptomycetaceae</taxon>
        <taxon>Streptomyces</taxon>
    </lineage>
</organism>
<accession>A0A7W9LSZ9</accession>
<sequence>MKFTDGYWVTLRAYGLRPGDETTVRVGDVTFTVVREGDTLRAARCDPAAPWTLAAAGHEVQAPAGTGLLTLGLEPA</sequence>
<evidence type="ECO:0000313" key="1">
    <source>
        <dbReference type="EMBL" id="MBB5795115.1"/>
    </source>
</evidence>
<dbReference type="Proteomes" id="UP000590647">
    <property type="component" value="Unassembled WGS sequence"/>
</dbReference>
<reference evidence="1 2" key="1">
    <citation type="submission" date="2020-08" db="EMBL/GenBank/DDBJ databases">
        <title>Sequencing the genomes of 1000 actinobacteria strains.</title>
        <authorList>
            <person name="Klenk H.-P."/>
        </authorList>
    </citation>
    <scope>NUCLEOTIDE SEQUENCE [LARGE SCALE GENOMIC DNA]</scope>
    <source>
        <strain evidence="1 2">DSM 40084</strain>
    </source>
</reference>
<dbReference type="AlphaFoldDB" id="A0A7W9LSZ9"/>
<gene>
    <name evidence="1" type="ORF">HDA41_003079</name>
</gene>
<name>A0A7W9LSZ9_9ACTN</name>
<proteinExistence type="predicted"/>
<keyword evidence="2" id="KW-1185">Reference proteome</keyword>
<evidence type="ECO:0000313" key="2">
    <source>
        <dbReference type="Proteomes" id="UP000590647"/>
    </source>
</evidence>
<dbReference type="EMBL" id="JACHNE010000001">
    <property type="protein sequence ID" value="MBB5795115.1"/>
    <property type="molecule type" value="Genomic_DNA"/>
</dbReference>
<protein>
    <submittedName>
        <fullName evidence="1">Uncharacterized protein</fullName>
    </submittedName>
</protein>
<comment type="caution">
    <text evidence="1">The sequence shown here is derived from an EMBL/GenBank/DDBJ whole genome shotgun (WGS) entry which is preliminary data.</text>
</comment>